<protein>
    <submittedName>
        <fullName evidence="1">Uncharacterized protein</fullName>
    </submittedName>
</protein>
<evidence type="ECO:0000313" key="1">
    <source>
        <dbReference type="EMBL" id="KAJ7536908.1"/>
    </source>
</evidence>
<organism evidence="1 2">
    <name type="scientific">Diphasiastrum complanatum</name>
    <name type="common">Issler's clubmoss</name>
    <name type="synonym">Lycopodium complanatum</name>
    <dbReference type="NCBI Taxonomy" id="34168"/>
    <lineage>
        <taxon>Eukaryota</taxon>
        <taxon>Viridiplantae</taxon>
        <taxon>Streptophyta</taxon>
        <taxon>Embryophyta</taxon>
        <taxon>Tracheophyta</taxon>
        <taxon>Lycopodiopsida</taxon>
        <taxon>Lycopodiales</taxon>
        <taxon>Lycopodiaceae</taxon>
        <taxon>Lycopodioideae</taxon>
        <taxon>Diphasiastrum</taxon>
    </lineage>
</organism>
<proteinExistence type="predicted"/>
<comment type="caution">
    <text evidence="1">The sequence shown here is derived from an EMBL/GenBank/DDBJ whole genome shotgun (WGS) entry which is preliminary data.</text>
</comment>
<dbReference type="EMBL" id="CM055103">
    <property type="protein sequence ID" value="KAJ7536908.1"/>
    <property type="molecule type" value="Genomic_DNA"/>
</dbReference>
<gene>
    <name evidence="1" type="ORF">O6H91_12G087900</name>
</gene>
<name>A0ACC2C4D2_DIPCM</name>
<evidence type="ECO:0000313" key="2">
    <source>
        <dbReference type="Proteomes" id="UP001162992"/>
    </source>
</evidence>
<dbReference type="Proteomes" id="UP001162992">
    <property type="component" value="Chromosome 12"/>
</dbReference>
<sequence length="496" mass="55243">MCLQVSMPRNREKFLRKGLRARKVRVRTQNREMRQSCKRMSRWGEERKKSEDKVLLDLLCKESLDSLFQQSCRSSSLVELVLDNRCSSNLSSQCVNKSYNFLCAESLFEESRPPAQNLENGYLCLNSSVPYVHYNLKLPPLETPESAEGSRPEVNSISCASSSLQSCTKFLNFSPGLSEKNHSANQEETIAFDEVAGVYSIDSCAKHEISVLEFRESMANLLQKEYSGLYRPSKAYIERLKGNQSGICSEEQRTSQAAALRRKGVLQIFKLKEELQISILIAARAIGLLDKFLSTQSVLSDGKLENLLVAASACLWIAAKFEDSHAPRLSGFQVLSCIQFSEESIRKMEVTVLKSIGWFAVTVTALDFLGNIIDHLLVLGVPRCLMGRILDRADELVQGILPEVEIMVYQPSIISMCVIQCILDECVPLQATSHIAALQKAMGIDMNEMQSCYQILVDLVVDPCLNYIIPSPGHVAEIDCKALSTLGNSAVSISTI</sequence>
<reference evidence="2" key="1">
    <citation type="journal article" date="2024" name="Proc. Natl. Acad. Sci. U.S.A.">
        <title>Extraordinary preservation of gene collinearity over three hundred million years revealed in homosporous lycophytes.</title>
        <authorList>
            <person name="Li C."/>
            <person name="Wickell D."/>
            <person name="Kuo L.Y."/>
            <person name="Chen X."/>
            <person name="Nie B."/>
            <person name="Liao X."/>
            <person name="Peng D."/>
            <person name="Ji J."/>
            <person name="Jenkins J."/>
            <person name="Williams M."/>
            <person name="Shu S."/>
            <person name="Plott C."/>
            <person name="Barry K."/>
            <person name="Rajasekar S."/>
            <person name="Grimwood J."/>
            <person name="Han X."/>
            <person name="Sun S."/>
            <person name="Hou Z."/>
            <person name="He W."/>
            <person name="Dai G."/>
            <person name="Sun C."/>
            <person name="Schmutz J."/>
            <person name="Leebens-Mack J.H."/>
            <person name="Li F.W."/>
            <person name="Wang L."/>
        </authorList>
    </citation>
    <scope>NUCLEOTIDE SEQUENCE [LARGE SCALE GENOMIC DNA]</scope>
    <source>
        <strain evidence="2">cv. PW_Plant_1</strain>
    </source>
</reference>
<accession>A0ACC2C4D2</accession>
<keyword evidence="2" id="KW-1185">Reference proteome</keyword>